<dbReference type="STRING" id="1441469.A0A1Q5Q9Q8"/>
<sequence>MPDTSIEKYNHVPVTKEDLDWAELITLDFSLYEKPGGKEQLIEQLDHAVQHVGFFYVKNFNISQEEVDFQFALGREFYALPLEEKLQFHNADDLARGEYNGYRPAGHRILGNGIRDNVQVYNIPKFDGYHPRGQPDVLKNHIAEIEAFSRKCHTEVVEKLLRLFAILLELPDEDQLVRDHQYNIRGEDHLRYMHYAARSAEENKKVGELYSPGHTDLGTITLLFRQPVAALQILNSEGQWKWVRPQDGTITINTCDALTALTGGFIKSSVHRVHAPPQDQAHIDRLGVLYFARLAFPVHEYSGIGHGWTDKVYRPNNEVVLDPIQNSPVLNRLGLTKNAFTELGQHLTTQEWVKVRQTQQQRPNREVKITQDGKYAYKPKDLEIIPGLQATVYN</sequence>
<dbReference type="GeneID" id="31001096"/>
<dbReference type="AlphaFoldDB" id="A0A1Q5Q9Q8"/>
<evidence type="ECO:0000313" key="5">
    <source>
        <dbReference type="Proteomes" id="UP000214365"/>
    </source>
</evidence>
<organism evidence="4 5">
    <name type="scientific">Talaromyces atroroseus</name>
    <dbReference type="NCBI Taxonomy" id="1441469"/>
    <lineage>
        <taxon>Eukaryota</taxon>
        <taxon>Fungi</taxon>
        <taxon>Dikarya</taxon>
        <taxon>Ascomycota</taxon>
        <taxon>Pezizomycotina</taxon>
        <taxon>Eurotiomycetes</taxon>
        <taxon>Eurotiomycetidae</taxon>
        <taxon>Eurotiales</taxon>
        <taxon>Trichocomaceae</taxon>
        <taxon>Talaromyces</taxon>
        <taxon>Talaromyces sect. Trachyspermi</taxon>
    </lineage>
</organism>
<evidence type="ECO:0000313" key="4">
    <source>
        <dbReference type="EMBL" id="OKL62674.1"/>
    </source>
</evidence>
<gene>
    <name evidence="4" type="ORF">UA08_01341</name>
</gene>
<dbReference type="EMBL" id="LFMY01000002">
    <property type="protein sequence ID" value="OKL62674.1"/>
    <property type="molecule type" value="Genomic_DNA"/>
</dbReference>
<dbReference type="Pfam" id="PF14226">
    <property type="entry name" value="DIOX_N"/>
    <property type="match status" value="1"/>
</dbReference>
<evidence type="ECO:0008006" key="6">
    <source>
        <dbReference type="Google" id="ProtNLM"/>
    </source>
</evidence>
<evidence type="ECO:0000259" key="3">
    <source>
        <dbReference type="Pfam" id="PF14226"/>
    </source>
</evidence>
<dbReference type="InterPro" id="IPR026992">
    <property type="entry name" value="DIOX_N"/>
</dbReference>
<evidence type="ECO:0000259" key="2">
    <source>
        <dbReference type="Pfam" id="PF03171"/>
    </source>
</evidence>
<dbReference type="SUPFAM" id="SSF51197">
    <property type="entry name" value="Clavaminate synthase-like"/>
    <property type="match status" value="1"/>
</dbReference>
<dbReference type="FunFam" id="2.60.120.330:FF:000040">
    <property type="entry name" value="Chromosome 21, whole genome shotgun sequence"/>
    <property type="match status" value="1"/>
</dbReference>
<dbReference type="PANTHER" id="PTHR47990">
    <property type="entry name" value="2-OXOGLUTARATE (2OG) AND FE(II)-DEPENDENT OXYGENASE SUPERFAMILY PROTEIN-RELATED"/>
    <property type="match status" value="1"/>
</dbReference>
<dbReference type="InterPro" id="IPR044861">
    <property type="entry name" value="IPNS-like_FE2OG_OXY"/>
</dbReference>
<dbReference type="Pfam" id="PF03171">
    <property type="entry name" value="2OG-FeII_Oxy"/>
    <property type="match status" value="1"/>
</dbReference>
<accession>A0A1Q5Q9Q8</accession>
<dbReference type="InterPro" id="IPR027443">
    <property type="entry name" value="IPNS-like_sf"/>
</dbReference>
<feature type="domain" description="Isopenicillin N synthase-like Fe(2+) 2OG dioxygenase" evidence="2">
    <location>
        <begin position="208"/>
        <end position="279"/>
    </location>
</feature>
<evidence type="ECO:0000256" key="1">
    <source>
        <dbReference type="ARBA" id="ARBA00008056"/>
    </source>
</evidence>
<name>A0A1Q5Q9Q8_TALAT</name>
<protein>
    <recommendedName>
        <fullName evidence="6">Fe2OG dioxygenase domain-containing protein</fullName>
    </recommendedName>
</protein>
<feature type="domain" description="Non-haem dioxygenase N-terminal" evidence="3">
    <location>
        <begin position="27"/>
        <end position="123"/>
    </location>
</feature>
<proteinExistence type="inferred from homology"/>
<dbReference type="InterPro" id="IPR050231">
    <property type="entry name" value="Iron_ascorbate_oxido_reductase"/>
</dbReference>
<comment type="caution">
    <text evidence="4">The sequence shown here is derived from an EMBL/GenBank/DDBJ whole genome shotgun (WGS) entry which is preliminary data.</text>
</comment>
<keyword evidence="5" id="KW-1185">Reference proteome</keyword>
<comment type="similarity">
    <text evidence="1">Belongs to the iron/ascorbate-dependent oxidoreductase family.</text>
</comment>
<dbReference type="Gene3D" id="2.60.120.330">
    <property type="entry name" value="B-lactam Antibiotic, Isopenicillin N Synthase, Chain"/>
    <property type="match status" value="1"/>
</dbReference>
<dbReference type="RefSeq" id="XP_020122795.1">
    <property type="nucleotide sequence ID" value="XM_020260995.1"/>
</dbReference>
<reference evidence="4 5" key="1">
    <citation type="submission" date="2015-06" db="EMBL/GenBank/DDBJ databases">
        <title>Talaromyces atroroseus IBT 11181 draft genome.</title>
        <authorList>
            <person name="Rasmussen K.B."/>
            <person name="Rasmussen S."/>
            <person name="Petersen B."/>
            <person name="Sicheritz-Ponten T."/>
            <person name="Mortensen U.H."/>
            <person name="Thrane U."/>
        </authorList>
    </citation>
    <scope>NUCLEOTIDE SEQUENCE [LARGE SCALE GENOMIC DNA]</scope>
    <source>
        <strain evidence="4 5">IBT 11181</strain>
    </source>
</reference>
<dbReference type="OrthoDB" id="406156at2759"/>
<dbReference type="PRINTS" id="PR00682">
    <property type="entry name" value="IPNSYNTHASE"/>
</dbReference>
<dbReference type="Proteomes" id="UP000214365">
    <property type="component" value="Unassembled WGS sequence"/>
</dbReference>